<protein>
    <submittedName>
        <fullName evidence="1">Uncharacterized protein</fullName>
    </submittedName>
</protein>
<evidence type="ECO:0000313" key="1">
    <source>
        <dbReference type="EMBL" id="BAP86292.1"/>
    </source>
</evidence>
<proteinExistence type="predicted"/>
<gene>
    <name evidence="1" type="ORF">LOOC260_117850</name>
</gene>
<organism evidence="1 2">
    <name type="scientific">Paucilactobacillus hokkaidonensis JCM 18461</name>
    <dbReference type="NCBI Taxonomy" id="1291742"/>
    <lineage>
        <taxon>Bacteria</taxon>
        <taxon>Bacillati</taxon>
        <taxon>Bacillota</taxon>
        <taxon>Bacilli</taxon>
        <taxon>Lactobacillales</taxon>
        <taxon>Lactobacillaceae</taxon>
        <taxon>Paucilactobacillus</taxon>
    </lineage>
</organism>
<dbReference type="Proteomes" id="UP000031620">
    <property type="component" value="Chromosome"/>
</dbReference>
<dbReference type="KEGG" id="lho:LOOC260_117850"/>
<evidence type="ECO:0000313" key="2">
    <source>
        <dbReference type="Proteomes" id="UP000031620"/>
    </source>
</evidence>
<dbReference type="AlphaFoldDB" id="A0A0A1GVL5"/>
<sequence>MYANGLTIKKVSMAKASLFRRLILRMVDNAIKINPSSNTIDKMCSAVFVDKWINVVSFSH</sequence>
<accession>A0A0A1GVL5</accession>
<dbReference type="EMBL" id="AP014680">
    <property type="protein sequence ID" value="BAP86292.1"/>
    <property type="molecule type" value="Genomic_DNA"/>
</dbReference>
<name>A0A0A1GVL5_9LACO</name>
<dbReference type="HOGENOM" id="CLU_2935756_0_0_9"/>
<reference evidence="1 2" key="1">
    <citation type="submission" date="2014-11" db="EMBL/GenBank/DDBJ databases">
        <title>Complete genome sequence and analysis of Lactobacillus hokkaidonensis LOOC260T.</title>
        <authorList>
            <person name="Tanizawa Y."/>
            <person name="Tohno M."/>
            <person name="Kaminuma E."/>
            <person name="Nakamura Y."/>
            <person name="Arita M."/>
        </authorList>
    </citation>
    <scope>NUCLEOTIDE SEQUENCE [LARGE SCALE GENOMIC DNA]</scope>
    <source>
        <strain evidence="1 2">LOOC260</strain>
    </source>
</reference>